<dbReference type="EMBL" id="BX284603">
    <property type="protein sequence ID" value="CCD69777.1"/>
    <property type="molecule type" value="Genomic_DNA"/>
</dbReference>
<feature type="compositionally biased region" description="Basic and acidic residues" evidence="1">
    <location>
        <begin position="31"/>
        <end position="82"/>
    </location>
</feature>
<feature type="compositionally biased region" description="Polar residues" evidence="1">
    <location>
        <begin position="435"/>
        <end position="446"/>
    </location>
</feature>
<dbReference type="Pfam" id="PF00102">
    <property type="entry name" value="Y_phosphatase"/>
    <property type="match status" value="1"/>
</dbReference>
<name>O01736_CAEEL</name>
<dbReference type="InParanoid" id="O01736"/>
<dbReference type="FunFam" id="3.90.190.10:FF:000190">
    <property type="entry name" value="Protein-tyrosine-phosphatase"/>
    <property type="match status" value="1"/>
</dbReference>
<dbReference type="GO" id="GO:0007165">
    <property type="term" value="P:signal transduction"/>
    <property type="evidence" value="ECO:0000318"/>
    <property type="project" value="GO_Central"/>
</dbReference>
<dbReference type="Reactome" id="R-CEL-6807004">
    <property type="pathway name" value="Negative regulation of MET activity"/>
</dbReference>
<evidence type="ECO:0000259" key="2">
    <source>
        <dbReference type="PROSITE" id="PS50055"/>
    </source>
</evidence>
<dbReference type="Proteomes" id="UP000001940">
    <property type="component" value="Chromosome III"/>
</dbReference>
<reference evidence="4 5" key="1">
    <citation type="journal article" date="1998" name="Science">
        <title>Genome sequence of the nematode C. elegans: a platform for investigating biology.</title>
        <authorList>
            <consortium name="The C. elegans sequencing consortium"/>
            <person name="Sulson J.E."/>
            <person name="Waterston R."/>
        </authorList>
    </citation>
    <scope>NUCLEOTIDE SEQUENCE [LARGE SCALE GENOMIC DNA]</scope>
    <source>
        <strain evidence="4 5">Bristol N2</strain>
    </source>
</reference>
<dbReference type="InterPro" id="IPR052782">
    <property type="entry name" value="Oocyte-zygote_transition_reg"/>
</dbReference>
<protein>
    <submittedName>
        <fullName evidence="4">Protein-tyrosine phosphatase</fullName>
    </submittedName>
</protein>
<sequence length="446" mass="51747">MVNGNKQSKSTDAKKNNVVEKKVDKKGKKNGSKEEKSRNPEKEEKSKFKDLKEEKSKVPDDGKKQEDKKEVKKEEKKKDEKNKKSKNRKSKMKPPPDTQELANKKKFCNWFFVDELDCKKLMRDFVALRAPSTCVADTMKKHSEKCRYYDILCPDATRVVLQNRPPDNDFIHANWMTMPDKFRYISAQGPMDQTVEDFWHMVYTEKAPAVVMICDWEEDGIQKCSRYIPSEDNISHVCGIYRITKIDQMTMVYADVALQSFEISVTDKSLECPSLVVKHYHFLKWRDHTAPMTSISVLKLLKALRDPKRPGPPVIHCSAGIGRTATLIGVDYGNQRIGEVGEMNVLDIVREMRQMRDKAVQSHHQFIFMLMCIADRMVLDGVPQNDNMLDLADFYTEFMKKVLMERKKKDEAEKAKKEKEEKRKRDEANDKTNEKSALSKTQSVLQ</sequence>
<dbReference type="InterPro" id="IPR029021">
    <property type="entry name" value="Prot-tyrosine_phosphatase-like"/>
</dbReference>
<gene>
    <name evidence="4" type="ORF">CELE_F20H11.4</name>
    <name evidence="4 6" type="ORF">F20H11.4</name>
</gene>
<feature type="compositionally biased region" description="Basic residues" evidence="1">
    <location>
        <begin position="83"/>
        <end position="92"/>
    </location>
</feature>
<dbReference type="InterPro" id="IPR016130">
    <property type="entry name" value="Tyr_Pase_AS"/>
</dbReference>
<dbReference type="PRINTS" id="PR00700">
    <property type="entry name" value="PRTYPHPHTASE"/>
</dbReference>
<dbReference type="WormBase" id="F20H11.4">
    <property type="protein sequence ID" value="CE20702"/>
    <property type="gene ID" value="WBGene00017647"/>
</dbReference>
<dbReference type="AGR" id="WB:WBGene00017647"/>
<evidence type="ECO:0000259" key="3">
    <source>
        <dbReference type="PROSITE" id="PS50056"/>
    </source>
</evidence>
<dbReference type="KEGG" id="cel:CELE_F20H11.4"/>
<feature type="domain" description="Tyrosine specific protein phosphatases" evidence="3">
    <location>
        <begin position="295"/>
        <end position="367"/>
    </location>
</feature>
<evidence type="ECO:0000313" key="6">
    <source>
        <dbReference type="WormBase" id="F20H11.4"/>
    </source>
</evidence>
<dbReference type="PROSITE" id="PS00383">
    <property type="entry name" value="TYR_PHOSPHATASE_1"/>
    <property type="match status" value="1"/>
</dbReference>
<feature type="region of interest" description="Disordered" evidence="1">
    <location>
        <begin position="1"/>
        <end position="100"/>
    </location>
</feature>
<dbReference type="SMART" id="SM00404">
    <property type="entry name" value="PTPc_motif"/>
    <property type="match status" value="1"/>
</dbReference>
<dbReference type="SMART" id="SM00194">
    <property type="entry name" value="PTPc"/>
    <property type="match status" value="1"/>
</dbReference>
<dbReference type="CTD" id="175937"/>
<dbReference type="UCSC" id="F20H11.4">
    <property type="organism name" value="c. elegans"/>
</dbReference>
<dbReference type="InterPro" id="IPR000242">
    <property type="entry name" value="PTP_cat"/>
</dbReference>
<keyword evidence="5" id="KW-1185">Reference proteome</keyword>
<dbReference type="GO" id="GO:0008045">
    <property type="term" value="P:motor neuron axon guidance"/>
    <property type="evidence" value="ECO:0000318"/>
    <property type="project" value="GO_Central"/>
</dbReference>
<proteinExistence type="predicted"/>
<dbReference type="OrthoDB" id="6058203at2759"/>
<dbReference type="InterPro" id="IPR003595">
    <property type="entry name" value="Tyr_Pase_cat"/>
</dbReference>
<dbReference type="Gene3D" id="3.90.190.10">
    <property type="entry name" value="Protein tyrosine phosphatase superfamily"/>
    <property type="match status" value="1"/>
</dbReference>
<dbReference type="InterPro" id="IPR000387">
    <property type="entry name" value="Tyr_Pase_dom"/>
</dbReference>
<dbReference type="PANTHER" id="PTHR46163:SF10">
    <property type="entry name" value="PROTEIN-TYROSINE PHOSPHATASE-RELATED"/>
    <property type="match status" value="1"/>
</dbReference>
<dbReference type="AlphaFoldDB" id="O01736"/>
<evidence type="ECO:0000313" key="5">
    <source>
        <dbReference type="Proteomes" id="UP000001940"/>
    </source>
</evidence>
<dbReference type="PANTHER" id="PTHR46163">
    <property type="entry name" value="TYROSINE-PROTEIN PHOSPHATASE-RELATED"/>
    <property type="match status" value="1"/>
</dbReference>
<dbReference type="PeptideAtlas" id="O01736"/>
<dbReference type="RefSeq" id="NP_498458.1">
    <property type="nucleotide sequence ID" value="NM_066057.3"/>
</dbReference>
<organism evidence="4 5">
    <name type="scientific">Caenorhabditis elegans</name>
    <dbReference type="NCBI Taxonomy" id="6239"/>
    <lineage>
        <taxon>Eukaryota</taxon>
        <taxon>Metazoa</taxon>
        <taxon>Ecdysozoa</taxon>
        <taxon>Nematoda</taxon>
        <taxon>Chromadorea</taxon>
        <taxon>Rhabditida</taxon>
        <taxon>Rhabditina</taxon>
        <taxon>Rhabditomorpha</taxon>
        <taxon>Rhabditoidea</taxon>
        <taxon>Rhabditidae</taxon>
        <taxon>Peloderinae</taxon>
        <taxon>Caenorhabditis</taxon>
    </lineage>
</organism>
<evidence type="ECO:0000313" key="4">
    <source>
        <dbReference type="EMBL" id="CCD69777.1"/>
    </source>
</evidence>
<accession>O01736</accession>
<evidence type="ECO:0000256" key="1">
    <source>
        <dbReference type="SAM" id="MobiDB-lite"/>
    </source>
</evidence>
<dbReference type="HOGENOM" id="CLU_001645_9_4_1"/>
<feature type="domain" description="Tyrosine-protein phosphatase" evidence="2">
    <location>
        <begin position="142"/>
        <end position="376"/>
    </location>
</feature>
<dbReference type="GO" id="GO:0004725">
    <property type="term" value="F:protein tyrosine phosphatase activity"/>
    <property type="evidence" value="ECO:0000318"/>
    <property type="project" value="GO_Central"/>
</dbReference>
<dbReference type="PhylomeDB" id="O01736"/>
<dbReference type="eggNOG" id="KOG0789">
    <property type="taxonomic scope" value="Eukaryota"/>
</dbReference>
<dbReference type="GeneID" id="175937"/>
<dbReference type="PROSITE" id="PS50055">
    <property type="entry name" value="TYR_PHOSPHATASE_PTP"/>
    <property type="match status" value="1"/>
</dbReference>
<dbReference type="OMA" id="IHANWMT"/>
<dbReference type="PROSITE" id="PS50056">
    <property type="entry name" value="TYR_PHOSPHATASE_2"/>
    <property type="match status" value="1"/>
</dbReference>
<dbReference type="Reactome" id="R-CEL-6798695">
    <property type="pathway name" value="Neutrophil degranulation"/>
</dbReference>
<feature type="compositionally biased region" description="Basic and acidic residues" evidence="1">
    <location>
        <begin position="406"/>
        <end position="434"/>
    </location>
</feature>
<dbReference type="CDD" id="cd00047">
    <property type="entry name" value="PTPc"/>
    <property type="match status" value="1"/>
</dbReference>
<dbReference type="STRING" id="6239.F20H11.4.1"/>
<dbReference type="Bgee" id="WBGene00017647">
    <property type="expression patterns" value="Expressed in adult organism and 1 other cell type or tissue"/>
</dbReference>
<dbReference type="SUPFAM" id="SSF52799">
    <property type="entry name" value="(Phosphotyrosine protein) phosphatases II"/>
    <property type="match status" value="1"/>
</dbReference>
<dbReference type="PaxDb" id="6239-F20H11.4"/>
<dbReference type="SMR" id="O01736"/>
<feature type="compositionally biased region" description="Basic and acidic residues" evidence="1">
    <location>
        <begin position="9"/>
        <end position="23"/>
    </location>
</feature>
<feature type="region of interest" description="Disordered" evidence="1">
    <location>
        <begin position="406"/>
        <end position="446"/>
    </location>
</feature>